<dbReference type="EMBL" id="JARIHO010000024">
    <property type="protein sequence ID" value="KAJ7342904.1"/>
    <property type="molecule type" value="Genomic_DNA"/>
</dbReference>
<dbReference type="AlphaFoldDB" id="A0AAD6ZWC0"/>
<organism evidence="1 2">
    <name type="scientific">Mycena albidolilacea</name>
    <dbReference type="NCBI Taxonomy" id="1033008"/>
    <lineage>
        <taxon>Eukaryota</taxon>
        <taxon>Fungi</taxon>
        <taxon>Dikarya</taxon>
        <taxon>Basidiomycota</taxon>
        <taxon>Agaricomycotina</taxon>
        <taxon>Agaricomycetes</taxon>
        <taxon>Agaricomycetidae</taxon>
        <taxon>Agaricales</taxon>
        <taxon>Marasmiineae</taxon>
        <taxon>Mycenaceae</taxon>
        <taxon>Mycena</taxon>
    </lineage>
</organism>
<name>A0AAD6ZWC0_9AGAR</name>
<evidence type="ECO:0000313" key="1">
    <source>
        <dbReference type="EMBL" id="KAJ7342904.1"/>
    </source>
</evidence>
<protein>
    <submittedName>
        <fullName evidence="1">Uncharacterized protein</fullName>
    </submittedName>
</protein>
<comment type="caution">
    <text evidence="1">The sequence shown here is derived from an EMBL/GenBank/DDBJ whole genome shotgun (WGS) entry which is preliminary data.</text>
</comment>
<reference evidence="1" key="1">
    <citation type="submission" date="2023-03" db="EMBL/GenBank/DDBJ databases">
        <title>Massive genome expansion in bonnet fungi (Mycena s.s.) driven by repeated elements and novel gene families across ecological guilds.</title>
        <authorList>
            <consortium name="Lawrence Berkeley National Laboratory"/>
            <person name="Harder C.B."/>
            <person name="Miyauchi S."/>
            <person name="Viragh M."/>
            <person name="Kuo A."/>
            <person name="Thoen E."/>
            <person name="Andreopoulos B."/>
            <person name="Lu D."/>
            <person name="Skrede I."/>
            <person name="Drula E."/>
            <person name="Henrissat B."/>
            <person name="Morin E."/>
            <person name="Kohler A."/>
            <person name="Barry K."/>
            <person name="LaButti K."/>
            <person name="Morin E."/>
            <person name="Salamov A."/>
            <person name="Lipzen A."/>
            <person name="Mereny Z."/>
            <person name="Hegedus B."/>
            <person name="Baldrian P."/>
            <person name="Stursova M."/>
            <person name="Weitz H."/>
            <person name="Taylor A."/>
            <person name="Grigoriev I.V."/>
            <person name="Nagy L.G."/>
            <person name="Martin F."/>
            <person name="Kauserud H."/>
        </authorList>
    </citation>
    <scope>NUCLEOTIDE SEQUENCE</scope>
    <source>
        <strain evidence="1">CBHHK002</strain>
    </source>
</reference>
<dbReference type="Proteomes" id="UP001218218">
    <property type="component" value="Unassembled WGS sequence"/>
</dbReference>
<gene>
    <name evidence="1" type="ORF">DFH08DRAFT_811241</name>
</gene>
<sequence length="143" mass="16089">MPWRHLESRCLGFLPPVISLVLNYQRASLSLEVSMLEVTECECVALNKSKKPTVAHASAFRQTGFPLQSSNGVEVGPVSLDAFVRTQSNLLQNFHGFNFGDRDKDVWSESNTIGGEELSSRPGGEKFEHAHRIGRIFHPHWER</sequence>
<keyword evidence="2" id="KW-1185">Reference proteome</keyword>
<proteinExistence type="predicted"/>
<evidence type="ECO:0000313" key="2">
    <source>
        <dbReference type="Proteomes" id="UP001218218"/>
    </source>
</evidence>
<accession>A0AAD6ZWC0</accession>